<dbReference type="EMBL" id="BKCJ011745441">
    <property type="protein sequence ID" value="GFD49661.1"/>
    <property type="molecule type" value="Genomic_DNA"/>
</dbReference>
<name>A0A699WXS7_TANCI</name>
<protein>
    <submittedName>
        <fullName evidence="1">Uncharacterized protein</fullName>
    </submittedName>
</protein>
<dbReference type="AlphaFoldDB" id="A0A699WXS7"/>
<accession>A0A699WXS7</accession>
<proteinExistence type="predicted"/>
<organism evidence="1">
    <name type="scientific">Tanacetum cinerariifolium</name>
    <name type="common">Dalmatian daisy</name>
    <name type="synonym">Chrysanthemum cinerariifolium</name>
    <dbReference type="NCBI Taxonomy" id="118510"/>
    <lineage>
        <taxon>Eukaryota</taxon>
        <taxon>Viridiplantae</taxon>
        <taxon>Streptophyta</taxon>
        <taxon>Embryophyta</taxon>
        <taxon>Tracheophyta</taxon>
        <taxon>Spermatophyta</taxon>
        <taxon>Magnoliopsida</taxon>
        <taxon>eudicotyledons</taxon>
        <taxon>Gunneridae</taxon>
        <taxon>Pentapetalae</taxon>
        <taxon>asterids</taxon>
        <taxon>campanulids</taxon>
        <taxon>Asterales</taxon>
        <taxon>Asteraceae</taxon>
        <taxon>Asteroideae</taxon>
        <taxon>Anthemideae</taxon>
        <taxon>Anthemidinae</taxon>
        <taxon>Tanacetum</taxon>
    </lineage>
</organism>
<feature type="non-terminal residue" evidence="1">
    <location>
        <position position="1"/>
    </location>
</feature>
<evidence type="ECO:0000313" key="1">
    <source>
        <dbReference type="EMBL" id="GFD49661.1"/>
    </source>
</evidence>
<gene>
    <name evidence="1" type="ORF">Tci_921630</name>
</gene>
<reference evidence="1" key="1">
    <citation type="journal article" date="2019" name="Sci. Rep.">
        <title>Draft genome of Tanacetum cinerariifolium, the natural source of mosquito coil.</title>
        <authorList>
            <person name="Yamashiro T."/>
            <person name="Shiraishi A."/>
            <person name="Satake H."/>
            <person name="Nakayama K."/>
        </authorList>
    </citation>
    <scope>NUCLEOTIDE SEQUENCE</scope>
</reference>
<comment type="caution">
    <text evidence="1">The sequence shown here is derived from an EMBL/GenBank/DDBJ whole genome shotgun (WGS) entry which is preliminary data.</text>
</comment>
<sequence length="88" mass="9722">DLAAEYDQGVKKVKCLEITNRNLVRKTDCLISDNIAFEVSALVLTADNLPLKTQDNPSCVREIAKCLELEAKIGNLKKQLSGSEQRCS</sequence>